<dbReference type="PANTHER" id="PTHR47150:SF5">
    <property type="entry name" value="OS07G0546750 PROTEIN"/>
    <property type="match status" value="1"/>
</dbReference>
<sequence>MGALVGNISVSSQPFMQQRRTKTSNTDREIFTIDCARGDGDSGHDSGSSEKPRRETNSSREIDMRSITGAWDSGERGRRIECLATMGKQYGKELYIKAATLFVNGKKYIPIYLFFSFGERCQKAGGGIHRRGRRLRVDAGRDDRDLSRAAADARYPRQADMDALTAVLFNALDTDETGVVEALEFLGMIAVMSAMTIAQKLTCTCESSSWTLHRKIAKHKSGIVDKSPGPSPILGDAEQDLYDWAVGMQCKGYPVSRPMLLIKRQEVYSAIFGKTRTVGTIGLGWCERFLQRHPTLTLRNAQLVRRKRNDINDAEVSSFFIRCLKALLETKAESDRIFNMDETAFVQNAKTKRKPASTSPSLLAALRRRLWCLPVFILPGKRINRDVLDACAVPRARVTTTDTAFTNADLIISWIAFFAAEVPTPLRRPLVLFLDGATAIDPQQVAVLSIATDPVGTPRSCTTSTLRDEVFQRRFRIPRGAISNLVQRFEAFNLLAPKVDALGVFGHSREQKLAAALRILAYGTASDATDGYCRIGASMAICVMKEFCRAVIDGFSSQFLRPPSVPELIEICRLNSLRGFPGMDGSLDGTHWEWRACPKAYAGQFKGRYKKPSVVIEAVATQDLRIWHVFFGVPGTCNDITVLERSPLLQDYLMSTSTHNNITYRVKGSCGMADICWLTASTQPCECFPISQPANMKETQFTRRQESCRKDVERFFGVLKGRFHIIDRPS</sequence>
<dbReference type="EMBL" id="DAKRPA010000032">
    <property type="protein sequence ID" value="DBA02353.1"/>
    <property type="molecule type" value="Genomic_DNA"/>
</dbReference>
<organism evidence="5 6">
    <name type="scientific">Lagenidium giganteum</name>
    <dbReference type="NCBI Taxonomy" id="4803"/>
    <lineage>
        <taxon>Eukaryota</taxon>
        <taxon>Sar</taxon>
        <taxon>Stramenopiles</taxon>
        <taxon>Oomycota</taxon>
        <taxon>Peronosporomycetes</taxon>
        <taxon>Pythiales</taxon>
        <taxon>Pythiaceae</taxon>
    </lineage>
</organism>
<feature type="domain" description="EF-hand" evidence="3">
    <location>
        <begin position="160"/>
        <end position="195"/>
    </location>
</feature>
<keyword evidence="1" id="KW-0238">DNA-binding</keyword>
<proteinExistence type="predicted"/>
<evidence type="ECO:0000256" key="2">
    <source>
        <dbReference type="SAM" id="MobiDB-lite"/>
    </source>
</evidence>
<dbReference type="GO" id="GO:0003677">
    <property type="term" value="F:DNA binding"/>
    <property type="evidence" value="ECO:0007669"/>
    <property type="project" value="UniProtKB-KW"/>
</dbReference>
<dbReference type="InterPro" id="IPR006600">
    <property type="entry name" value="HTH_CenpB_DNA-bd_dom"/>
</dbReference>
<feature type="domain" description="HTH CENPB-type" evidence="4">
    <location>
        <begin position="225"/>
        <end position="299"/>
    </location>
</feature>
<reference evidence="5" key="1">
    <citation type="submission" date="2022-11" db="EMBL/GenBank/DDBJ databases">
        <authorList>
            <person name="Morgan W.R."/>
            <person name="Tartar A."/>
        </authorList>
    </citation>
    <scope>NUCLEOTIDE SEQUENCE</scope>
    <source>
        <strain evidence="5">ARSEF 373</strain>
    </source>
</reference>
<evidence type="ECO:0000259" key="4">
    <source>
        <dbReference type="PROSITE" id="PS51253"/>
    </source>
</evidence>
<keyword evidence="6" id="KW-1185">Reference proteome</keyword>
<dbReference type="PANTHER" id="PTHR47150">
    <property type="entry name" value="OS12G0169200 PROTEIN"/>
    <property type="match status" value="1"/>
</dbReference>
<name>A0AAV2Z4R2_9STRA</name>
<dbReference type="PROSITE" id="PS00018">
    <property type="entry name" value="EF_HAND_1"/>
    <property type="match status" value="1"/>
</dbReference>
<evidence type="ECO:0008006" key="7">
    <source>
        <dbReference type="Google" id="ProtNLM"/>
    </source>
</evidence>
<reference evidence="5" key="2">
    <citation type="journal article" date="2023" name="Microbiol Resour">
        <title>Decontamination and Annotation of the Draft Genome Sequence of the Oomycete Lagenidium giganteum ARSEF 373.</title>
        <authorList>
            <person name="Morgan W.R."/>
            <person name="Tartar A."/>
        </authorList>
    </citation>
    <scope>NUCLEOTIDE SEQUENCE</scope>
    <source>
        <strain evidence="5">ARSEF 373</strain>
    </source>
</reference>
<dbReference type="AlphaFoldDB" id="A0AAV2Z4R2"/>
<protein>
    <recommendedName>
        <fullName evidence="7">Transposase</fullName>
    </recommendedName>
</protein>
<dbReference type="Gene3D" id="1.10.10.60">
    <property type="entry name" value="Homeodomain-like"/>
    <property type="match status" value="1"/>
</dbReference>
<evidence type="ECO:0000259" key="3">
    <source>
        <dbReference type="PROSITE" id="PS50222"/>
    </source>
</evidence>
<dbReference type="PROSITE" id="PS50222">
    <property type="entry name" value="EF_HAND_2"/>
    <property type="match status" value="1"/>
</dbReference>
<feature type="region of interest" description="Disordered" evidence="2">
    <location>
        <begin position="34"/>
        <end position="62"/>
    </location>
</feature>
<dbReference type="Pfam" id="PF03221">
    <property type="entry name" value="HTH_Tnp_Tc5"/>
    <property type="match status" value="1"/>
</dbReference>
<comment type="caution">
    <text evidence="5">The sequence shown here is derived from an EMBL/GenBank/DDBJ whole genome shotgun (WGS) entry which is preliminary data.</text>
</comment>
<gene>
    <name evidence="5" type="ORF">N0F65_007172</name>
</gene>
<dbReference type="Proteomes" id="UP001146120">
    <property type="component" value="Unassembled WGS sequence"/>
</dbReference>
<evidence type="ECO:0000313" key="6">
    <source>
        <dbReference type="Proteomes" id="UP001146120"/>
    </source>
</evidence>
<dbReference type="InterPro" id="IPR018247">
    <property type="entry name" value="EF_Hand_1_Ca_BS"/>
</dbReference>
<dbReference type="InterPro" id="IPR006912">
    <property type="entry name" value="Harbinger_derived_prot"/>
</dbReference>
<evidence type="ECO:0000256" key="1">
    <source>
        <dbReference type="ARBA" id="ARBA00023125"/>
    </source>
</evidence>
<accession>A0AAV2Z4R2</accession>
<dbReference type="InterPro" id="IPR002048">
    <property type="entry name" value="EF_hand_dom"/>
</dbReference>
<dbReference type="PROSITE" id="PS51253">
    <property type="entry name" value="HTH_CENPB"/>
    <property type="match status" value="1"/>
</dbReference>
<evidence type="ECO:0000313" key="5">
    <source>
        <dbReference type="EMBL" id="DBA02353.1"/>
    </source>
</evidence>
<dbReference type="Pfam" id="PF04827">
    <property type="entry name" value="Plant_tran"/>
    <property type="match status" value="1"/>
</dbReference>
<dbReference type="GO" id="GO:0005509">
    <property type="term" value="F:calcium ion binding"/>
    <property type="evidence" value="ECO:0007669"/>
    <property type="project" value="InterPro"/>
</dbReference>